<feature type="transmembrane region" description="Helical" evidence="7">
    <location>
        <begin position="86"/>
        <end position="112"/>
    </location>
</feature>
<evidence type="ECO:0000256" key="2">
    <source>
        <dbReference type="ARBA" id="ARBA00022448"/>
    </source>
</evidence>
<dbReference type="PANTHER" id="PTHR30151">
    <property type="entry name" value="ALKANE SULFONATE ABC TRANSPORTER-RELATED, MEMBRANE SUBUNIT"/>
    <property type="match status" value="1"/>
</dbReference>
<comment type="similarity">
    <text evidence="7">Belongs to the binding-protein-dependent transport system permease family.</text>
</comment>
<gene>
    <name evidence="9" type="ORF">F1B92_07505</name>
</gene>
<feature type="transmembrane region" description="Helical" evidence="7">
    <location>
        <begin position="53"/>
        <end position="74"/>
    </location>
</feature>
<protein>
    <submittedName>
        <fullName evidence="9">ABC transporter permease</fullName>
    </submittedName>
</protein>
<name>A0A6L5WLW4_9BACT</name>
<dbReference type="Pfam" id="PF00528">
    <property type="entry name" value="BPD_transp_1"/>
    <property type="match status" value="1"/>
</dbReference>
<dbReference type="InterPro" id="IPR000515">
    <property type="entry name" value="MetI-like"/>
</dbReference>
<reference evidence="9 10" key="1">
    <citation type="submission" date="2019-09" db="EMBL/GenBank/DDBJ databases">
        <authorList>
            <person name="Silva M."/>
            <person name="Pereira G."/>
            <person name="Lopes-Da-Costa L."/>
            <person name="Silva E."/>
        </authorList>
    </citation>
    <scope>NUCLEOTIDE SEQUENCE [LARGE SCALE GENOMIC DNA]</scope>
    <source>
        <strain evidence="9 10">FMV-PI01</strain>
    </source>
</reference>
<evidence type="ECO:0000256" key="4">
    <source>
        <dbReference type="ARBA" id="ARBA00022692"/>
    </source>
</evidence>
<dbReference type="CDD" id="cd06261">
    <property type="entry name" value="TM_PBP2"/>
    <property type="match status" value="1"/>
</dbReference>
<evidence type="ECO:0000256" key="1">
    <source>
        <dbReference type="ARBA" id="ARBA00004651"/>
    </source>
</evidence>
<feature type="domain" description="ABC transmembrane type-1" evidence="8">
    <location>
        <begin position="52"/>
        <end position="232"/>
    </location>
</feature>
<reference evidence="9 10" key="2">
    <citation type="submission" date="2020-03" db="EMBL/GenBank/DDBJ databases">
        <title>Campylobacter portucalensis sp. nov., a new species of Campylobacter isolated from the reproductive tract of bulls.</title>
        <authorList>
            <person name="Silva M.F."/>
            <person name="Pereira G."/>
            <person name="Carneiro C."/>
            <person name="Hemphill A."/>
            <person name="Mateus L."/>
            <person name="Lopes-Da-Costa L."/>
            <person name="Silva E."/>
        </authorList>
    </citation>
    <scope>NUCLEOTIDE SEQUENCE [LARGE SCALE GENOMIC DNA]</scope>
    <source>
        <strain evidence="9 10">FMV-PI01</strain>
    </source>
</reference>
<keyword evidence="3" id="KW-1003">Cell membrane</keyword>
<evidence type="ECO:0000313" key="10">
    <source>
        <dbReference type="Proteomes" id="UP000476338"/>
    </source>
</evidence>
<feature type="transmembrane region" description="Helical" evidence="7">
    <location>
        <begin position="118"/>
        <end position="137"/>
    </location>
</feature>
<keyword evidence="4 7" id="KW-0812">Transmembrane</keyword>
<evidence type="ECO:0000259" key="8">
    <source>
        <dbReference type="PROSITE" id="PS50928"/>
    </source>
</evidence>
<evidence type="ECO:0000256" key="7">
    <source>
        <dbReference type="RuleBase" id="RU363032"/>
    </source>
</evidence>
<feature type="transmembrane region" description="Helical" evidence="7">
    <location>
        <begin position="214"/>
        <end position="232"/>
    </location>
</feature>
<dbReference type="AlphaFoldDB" id="A0A6L5WLW4"/>
<comment type="caution">
    <text evidence="9">The sequence shown here is derived from an EMBL/GenBank/DDBJ whole genome shotgun (WGS) entry which is preliminary data.</text>
</comment>
<dbReference type="InterPro" id="IPR035906">
    <property type="entry name" value="MetI-like_sf"/>
</dbReference>
<feature type="transmembrane region" description="Helical" evidence="7">
    <location>
        <begin position="7"/>
        <end position="26"/>
    </location>
</feature>
<keyword evidence="5 7" id="KW-1133">Transmembrane helix</keyword>
<dbReference type="Proteomes" id="UP000476338">
    <property type="component" value="Unassembled WGS sequence"/>
</dbReference>
<dbReference type="EMBL" id="VWSJ01000034">
    <property type="protein sequence ID" value="MSN97005.1"/>
    <property type="molecule type" value="Genomic_DNA"/>
</dbReference>
<comment type="subcellular location">
    <subcellularLocation>
        <location evidence="1 7">Cell membrane</location>
        <topology evidence="1 7">Multi-pass membrane protein</topology>
    </subcellularLocation>
</comment>
<evidence type="ECO:0000313" key="9">
    <source>
        <dbReference type="EMBL" id="MSN97005.1"/>
    </source>
</evidence>
<dbReference type="PROSITE" id="PS50928">
    <property type="entry name" value="ABC_TM1"/>
    <property type="match status" value="1"/>
</dbReference>
<evidence type="ECO:0000256" key="6">
    <source>
        <dbReference type="ARBA" id="ARBA00023136"/>
    </source>
</evidence>
<evidence type="ECO:0000256" key="5">
    <source>
        <dbReference type="ARBA" id="ARBA00022989"/>
    </source>
</evidence>
<dbReference type="GO" id="GO:0005886">
    <property type="term" value="C:plasma membrane"/>
    <property type="evidence" value="ECO:0007669"/>
    <property type="project" value="UniProtKB-SubCell"/>
</dbReference>
<organism evidence="9 10">
    <name type="scientific">Campylobacter portucalensis</name>
    <dbReference type="NCBI Taxonomy" id="2608384"/>
    <lineage>
        <taxon>Bacteria</taxon>
        <taxon>Pseudomonadati</taxon>
        <taxon>Campylobacterota</taxon>
        <taxon>Epsilonproteobacteria</taxon>
        <taxon>Campylobacterales</taxon>
        <taxon>Campylobacteraceae</taxon>
        <taxon>Campylobacter</taxon>
    </lineage>
</organism>
<accession>A0A6L5WLW4</accession>
<dbReference type="GO" id="GO:0055085">
    <property type="term" value="P:transmembrane transport"/>
    <property type="evidence" value="ECO:0007669"/>
    <property type="project" value="InterPro"/>
</dbReference>
<dbReference type="RefSeq" id="WP_154571257.1">
    <property type="nucleotide sequence ID" value="NZ_VWSJ01000034.1"/>
</dbReference>
<keyword evidence="10" id="KW-1185">Reference proteome</keyword>
<dbReference type="Gene3D" id="1.10.3720.10">
    <property type="entry name" value="MetI-like"/>
    <property type="match status" value="1"/>
</dbReference>
<dbReference type="PANTHER" id="PTHR30151:SF20">
    <property type="entry name" value="ABC TRANSPORTER PERMEASE PROTEIN HI_0355-RELATED"/>
    <property type="match status" value="1"/>
</dbReference>
<evidence type="ECO:0000256" key="3">
    <source>
        <dbReference type="ARBA" id="ARBA00022475"/>
    </source>
</evidence>
<keyword evidence="2 7" id="KW-0813">Transport</keyword>
<dbReference type="SUPFAM" id="SSF161098">
    <property type="entry name" value="MetI-like"/>
    <property type="match status" value="1"/>
</dbReference>
<feature type="transmembrane region" description="Helical" evidence="7">
    <location>
        <begin position="170"/>
        <end position="194"/>
    </location>
</feature>
<proteinExistence type="inferred from homology"/>
<keyword evidence="6 7" id="KW-0472">Membrane</keyword>
<sequence>MKSFKKYILLYFILIIWEIFVNLNIIDRLILPSPLDVIKAFITDFNLLLMHSYHTLMVAFLGIGISIIFSFMLSLIMDRYKIVYELIYPIALLSQTIPTVAIAPLLIIWLGYYMKPKIVLVILSTFFPLLVSLLEGYKSIDKDSLNLFKSMGASKFQIYKHLKIPSSFRYFLSGLKVSMSYALISAVIAEWLGGYYGLGVYMTRVKKAFAIDKMFAVIFLISFLSLILMNLIDKLEKKIIKY</sequence>